<dbReference type="PANTHER" id="PTHR16222">
    <property type="entry name" value="ADP-RIBOSYLGLYCOHYDROLASE"/>
    <property type="match status" value="1"/>
</dbReference>
<evidence type="ECO:0000256" key="3">
    <source>
        <dbReference type="PIRSR" id="PIRSR605502-1"/>
    </source>
</evidence>
<dbReference type="GO" id="GO:0016787">
    <property type="term" value="F:hydrolase activity"/>
    <property type="evidence" value="ECO:0007669"/>
    <property type="project" value="UniProtKB-KW"/>
</dbReference>
<keyword evidence="3" id="KW-0479">Metal-binding</keyword>
<gene>
    <name evidence="4" type="ORF">BBK14_08360</name>
</gene>
<dbReference type="GO" id="GO:0046872">
    <property type="term" value="F:metal ion binding"/>
    <property type="evidence" value="ECO:0007669"/>
    <property type="project" value="UniProtKB-KW"/>
</dbReference>
<comment type="similarity">
    <text evidence="1">Belongs to the ADP-ribosylglycohydrolase family.</text>
</comment>
<protein>
    <submittedName>
        <fullName evidence="4">Crystallin J1</fullName>
    </submittedName>
</protein>
<feature type="binding site" evidence="3">
    <location>
        <position position="69"/>
    </location>
    <ligand>
        <name>Mg(2+)</name>
        <dbReference type="ChEBI" id="CHEBI:18420"/>
        <label>1</label>
    </ligand>
</feature>
<keyword evidence="5" id="KW-1185">Reference proteome</keyword>
<dbReference type="PANTHER" id="PTHR16222:SF24">
    <property type="entry name" value="ADP-RIBOSYLHYDROLASE ARH3"/>
    <property type="match status" value="1"/>
</dbReference>
<feature type="binding site" evidence="3">
    <location>
        <position position="68"/>
    </location>
    <ligand>
        <name>Mg(2+)</name>
        <dbReference type="ChEBI" id="CHEBI:18420"/>
        <label>1</label>
    </ligand>
</feature>
<name>A0A1S1PBD5_9ACTN</name>
<feature type="binding site" evidence="3">
    <location>
        <position position="67"/>
    </location>
    <ligand>
        <name>Mg(2+)</name>
        <dbReference type="ChEBI" id="CHEBI:18420"/>
        <label>1</label>
    </ligand>
</feature>
<dbReference type="AlphaFoldDB" id="A0A1S1PBD5"/>
<comment type="caution">
    <text evidence="4">The sequence shown here is derived from an EMBL/GenBank/DDBJ whole genome shotgun (WGS) entry which is preliminary data.</text>
</comment>
<evidence type="ECO:0000256" key="1">
    <source>
        <dbReference type="ARBA" id="ARBA00010702"/>
    </source>
</evidence>
<dbReference type="InterPro" id="IPR005502">
    <property type="entry name" value="Ribosyl_crysJ1"/>
</dbReference>
<accession>A0A1S1PBD5</accession>
<evidence type="ECO:0000313" key="5">
    <source>
        <dbReference type="Proteomes" id="UP000179769"/>
    </source>
</evidence>
<feature type="binding site" evidence="3">
    <location>
        <position position="286"/>
    </location>
    <ligand>
        <name>Mg(2+)</name>
        <dbReference type="ChEBI" id="CHEBI:18420"/>
        <label>1</label>
    </ligand>
</feature>
<dbReference type="Proteomes" id="UP000179769">
    <property type="component" value="Unassembled WGS sequence"/>
</dbReference>
<keyword evidence="2" id="KW-0378">Hydrolase</keyword>
<dbReference type="Pfam" id="PF03747">
    <property type="entry name" value="ADP_ribosyl_GH"/>
    <property type="match status" value="1"/>
</dbReference>
<dbReference type="SUPFAM" id="SSF101478">
    <property type="entry name" value="ADP-ribosylglycohydrolase"/>
    <property type="match status" value="1"/>
</dbReference>
<sequence>MTSRGQTFAGGPAGAASAAGRIAGALTAYACGDAFGLPWEGSAPRDVDLRRAADIPARGRWERGSTSDDTALTLLVAEHLTTHGGAGDPAALMGTLADRAASIYGLGPSTIAAIEHFRAHGRPPARGGRTNGALMRALPIGWATAPEATERRRQWVRALSAITHPDPVAQAAAAVAAACASWAVEGVDGPMLLAVAAAEADALAGIASPAASDAVAGTDALAGVDAVQSLSALVRAIERGRWAPPPAGVSLDPVETLGAVLHCVATRPTLGAALTAAIGLGGDTDTVAALTGGILGGRHTPEEVRAELPWSSHALLPPRGTIDVLADGLATLREPGPAG</sequence>
<comment type="cofactor">
    <cofactor evidence="3">
        <name>Mg(2+)</name>
        <dbReference type="ChEBI" id="CHEBI:18420"/>
    </cofactor>
    <text evidence="3">Binds 2 magnesium ions per subunit.</text>
</comment>
<dbReference type="OrthoDB" id="9798107at2"/>
<proteinExistence type="inferred from homology"/>
<feature type="binding site" evidence="3">
    <location>
        <position position="285"/>
    </location>
    <ligand>
        <name>Mg(2+)</name>
        <dbReference type="ChEBI" id="CHEBI:18420"/>
        <label>1</label>
    </ligand>
</feature>
<evidence type="ECO:0000313" key="4">
    <source>
        <dbReference type="EMBL" id="OHV20243.1"/>
    </source>
</evidence>
<dbReference type="EMBL" id="MAXA01000268">
    <property type="protein sequence ID" value="OHV20243.1"/>
    <property type="molecule type" value="Genomic_DNA"/>
</dbReference>
<organism evidence="4 5">
    <name type="scientific">Parafrankia soli</name>
    <dbReference type="NCBI Taxonomy" id="2599596"/>
    <lineage>
        <taxon>Bacteria</taxon>
        <taxon>Bacillati</taxon>
        <taxon>Actinomycetota</taxon>
        <taxon>Actinomycetes</taxon>
        <taxon>Frankiales</taxon>
        <taxon>Frankiaceae</taxon>
        <taxon>Parafrankia</taxon>
    </lineage>
</organism>
<dbReference type="Gene3D" id="1.10.4080.10">
    <property type="entry name" value="ADP-ribosylation/Crystallin J1"/>
    <property type="match status" value="1"/>
</dbReference>
<reference evidence="5" key="1">
    <citation type="submission" date="2016-07" db="EMBL/GenBank/DDBJ databases">
        <title>Frankia sp. NRRL B-16219 Genome sequencing.</title>
        <authorList>
            <person name="Ghodhbane-Gtari F."/>
            <person name="Swanson E."/>
            <person name="Gueddou A."/>
            <person name="Louati M."/>
            <person name="Nouioui I."/>
            <person name="Hezbri K."/>
            <person name="Abebe-Akele F."/>
            <person name="Simpson S."/>
            <person name="Morris K."/>
            <person name="Thomas K."/>
            <person name="Gtari M."/>
            <person name="Tisa L.S."/>
        </authorList>
    </citation>
    <scope>NUCLEOTIDE SEQUENCE [LARGE SCALE GENOMIC DNA]</scope>
    <source>
        <strain evidence="5">NRRL B-16219</strain>
    </source>
</reference>
<dbReference type="RefSeq" id="WP_071066841.1">
    <property type="nucleotide sequence ID" value="NZ_MAXA01000268.1"/>
</dbReference>
<evidence type="ECO:0000256" key="2">
    <source>
        <dbReference type="ARBA" id="ARBA00022801"/>
    </source>
</evidence>
<feature type="binding site" evidence="3">
    <location>
        <position position="283"/>
    </location>
    <ligand>
        <name>Mg(2+)</name>
        <dbReference type="ChEBI" id="CHEBI:18420"/>
        <label>1</label>
    </ligand>
</feature>
<dbReference type="InterPro" id="IPR036705">
    <property type="entry name" value="Ribosyl_crysJ1_sf"/>
</dbReference>
<dbReference type="InterPro" id="IPR050792">
    <property type="entry name" value="ADP-ribosylglycohydrolase"/>
</dbReference>
<keyword evidence="3" id="KW-0460">Magnesium</keyword>